<evidence type="ECO:0000256" key="1">
    <source>
        <dbReference type="ARBA" id="ARBA00004613"/>
    </source>
</evidence>
<sequence length="140" mass="14661">MRVIAILATVLPISLAATTASKGTVSYDTTYDNSKLSTLNTACSDGSHGLYTKGFKTIGALKTFPYVGGAPAITGWNSAQCGSCYKVTYKNTTVTFTAIDKANTLNMGLNAMNKLTGGQAKKLGNANIIYQKVSSKECGL</sequence>
<gene>
    <name evidence="5" type="ORF">EXIGLDRAFT_762311</name>
</gene>
<dbReference type="SUPFAM" id="SSF50685">
    <property type="entry name" value="Barwin-like endoglucanases"/>
    <property type="match status" value="1"/>
</dbReference>
<keyword evidence="3" id="KW-0964">Secreted</keyword>
<organism evidence="5 6">
    <name type="scientific">Exidia glandulosa HHB12029</name>
    <dbReference type="NCBI Taxonomy" id="1314781"/>
    <lineage>
        <taxon>Eukaryota</taxon>
        <taxon>Fungi</taxon>
        <taxon>Dikarya</taxon>
        <taxon>Basidiomycota</taxon>
        <taxon>Agaricomycotina</taxon>
        <taxon>Agaricomycetes</taxon>
        <taxon>Auriculariales</taxon>
        <taxon>Exidiaceae</taxon>
        <taxon>Exidia</taxon>
    </lineage>
</organism>
<dbReference type="Pfam" id="PF07249">
    <property type="entry name" value="Cerato-platanin"/>
    <property type="match status" value="1"/>
</dbReference>
<dbReference type="Gene3D" id="2.40.40.10">
    <property type="entry name" value="RlpA-like domain"/>
    <property type="match status" value="1"/>
</dbReference>
<dbReference type="OrthoDB" id="4898945at2759"/>
<evidence type="ECO:0000256" key="2">
    <source>
        <dbReference type="ARBA" id="ARBA00010421"/>
    </source>
</evidence>
<name>A0A165MW28_EXIGL</name>
<feature type="signal peptide" evidence="4">
    <location>
        <begin position="1"/>
        <end position="16"/>
    </location>
</feature>
<dbReference type="CDD" id="cd22778">
    <property type="entry name" value="DPBB_CEPL-like"/>
    <property type="match status" value="1"/>
</dbReference>
<feature type="chain" id="PRO_5007862677" evidence="4">
    <location>
        <begin position="17"/>
        <end position="140"/>
    </location>
</feature>
<proteinExistence type="inferred from homology"/>
<evidence type="ECO:0000313" key="6">
    <source>
        <dbReference type="Proteomes" id="UP000077266"/>
    </source>
</evidence>
<dbReference type="GO" id="GO:0005576">
    <property type="term" value="C:extracellular region"/>
    <property type="evidence" value="ECO:0007669"/>
    <property type="project" value="UniProtKB-SubCell"/>
</dbReference>
<keyword evidence="4" id="KW-0732">Signal</keyword>
<dbReference type="EMBL" id="KV425906">
    <property type="protein sequence ID" value="KZV99846.1"/>
    <property type="molecule type" value="Genomic_DNA"/>
</dbReference>
<comment type="similarity">
    <text evidence="2">Belongs to the cerato-platanin family.</text>
</comment>
<dbReference type="InterPro" id="IPR036908">
    <property type="entry name" value="RlpA-like_sf"/>
</dbReference>
<comment type="subcellular location">
    <subcellularLocation>
        <location evidence="1">Secreted</location>
    </subcellularLocation>
</comment>
<dbReference type="InParanoid" id="A0A165MW28"/>
<evidence type="ECO:0000256" key="4">
    <source>
        <dbReference type="SAM" id="SignalP"/>
    </source>
</evidence>
<accession>A0A165MW28</accession>
<evidence type="ECO:0000313" key="5">
    <source>
        <dbReference type="EMBL" id="KZV99846.1"/>
    </source>
</evidence>
<keyword evidence="6" id="KW-1185">Reference proteome</keyword>
<dbReference type="Proteomes" id="UP000077266">
    <property type="component" value="Unassembled WGS sequence"/>
</dbReference>
<reference evidence="5 6" key="1">
    <citation type="journal article" date="2016" name="Mol. Biol. Evol.">
        <title>Comparative Genomics of Early-Diverging Mushroom-Forming Fungi Provides Insights into the Origins of Lignocellulose Decay Capabilities.</title>
        <authorList>
            <person name="Nagy L.G."/>
            <person name="Riley R."/>
            <person name="Tritt A."/>
            <person name="Adam C."/>
            <person name="Daum C."/>
            <person name="Floudas D."/>
            <person name="Sun H."/>
            <person name="Yadav J.S."/>
            <person name="Pangilinan J."/>
            <person name="Larsson K.H."/>
            <person name="Matsuura K."/>
            <person name="Barry K."/>
            <person name="Labutti K."/>
            <person name="Kuo R."/>
            <person name="Ohm R.A."/>
            <person name="Bhattacharya S.S."/>
            <person name="Shirouzu T."/>
            <person name="Yoshinaga Y."/>
            <person name="Martin F.M."/>
            <person name="Grigoriev I.V."/>
            <person name="Hibbett D.S."/>
        </authorList>
    </citation>
    <scope>NUCLEOTIDE SEQUENCE [LARGE SCALE GENOMIC DNA]</scope>
    <source>
        <strain evidence="5 6">HHB12029</strain>
    </source>
</reference>
<evidence type="ECO:0000256" key="3">
    <source>
        <dbReference type="ARBA" id="ARBA00022525"/>
    </source>
</evidence>
<dbReference type="AlphaFoldDB" id="A0A165MW28"/>
<dbReference type="InterPro" id="IPR010829">
    <property type="entry name" value="Cerato-platanin"/>
</dbReference>
<protein>
    <submittedName>
        <fullName evidence="5">SnodProt1</fullName>
    </submittedName>
</protein>